<feature type="repeat" description="ANK" evidence="3">
    <location>
        <begin position="90"/>
        <end position="122"/>
    </location>
</feature>
<keyword evidence="1" id="KW-0677">Repeat</keyword>
<feature type="repeat" description="ANK" evidence="3">
    <location>
        <begin position="123"/>
        <end position="156"/>
    </location>
</feature>
<evidence type="ECO:0000313" key="6">
    <source>
        <dbReference type="EMBL" id="MDI9864822.1"/>
    </source>
</evidence>
<comment type="caution">
    <text evidence="6">The sequence shown here is derived from an EMBL/GenBank/DDBJ whole genome shotgun (WGS) entry which is preliminary data.</text>
</comment>
<accession>A0ABT6YMZ3</accession>
<dbReference type="PANTHER" id="PTHR24123:SF33">
    <property type="entry name" value="PROTEIN HOS4"/>
    <property type="match status" value="1"/>
</dbReference>
<evidence type="ECO:0000256" key="4">
    <source>
        <dbReference type="SAM" id="MobiDB-lite"/>
    </source>
</evidence>
<feature type="compositionally biased region" description="Gly residues" evidence="4">
    <location>
        <begin position="377"/>
        <end position="392"/>
    </location>
</feature>
<dbReference type="Pfam" id="PF12796">
    <property type="entry name" value="Ank_2"/>
    <property type="match status" value="3"/>
</dbReference>
<dbReference type="SMART" id="SM00248">
    <property type="entry name" value="ANK"/>
    <property type="match status" value="10"/>
</dbReference>
<dbReference type="SUPFAM" id="SSF48403">
    <property type="entry name" value="Ankyrin repeat"/>
    <property type="match status" value="2"/>
</dbReference>
<evidence type="ECO:0000256" key="5">
    <source>
        <dbReference type="SAM" id="SignalP"/>
    </source>
</evidence>
<feature type="signal peptide" evidence="5">
    <location>
        <begin position="1"/>
        <end position="19"/>
    </location>
</feature>
<dbReference type="InterPro" id="IPR002110">
    <property type="entry name" value="Ankyrin_rpt"/>
</dbReference>
<dbReference type="PROSITE" id="PS50088">
    <property type="entry name" value="ANK_REPEAT"/>
    <property type="match status" value="7"/>
</dbReference>
<evidence type="ECO:0000256" key="2">
    <source>
        <dbReference type="ARBA" id="ARBA00023043"/>
    </source>
</evidence>
<reference evidence="6 7" key="1">
    <citation type="submission" date="2023-05" db="EMBL/GenBank/DDBJ databases">
        <title>Novel species of genus Flectobacillus isolated from stream in China.</title>
        <authorList>
            <person name="Lu H."/>
        </authorList>
    </citation>
    <scope>NUCLEOTIDE SEQUENCE [LARGE SCALE GENOMIC DNA]</scope>
    <source>
        <strain evidence="6 7">DC10W</strain>
    </source>
</reference>
<feature type="repeat" description="ANK" evidence="3">
    <location>
        <begin position="292"/>
        <end position="325"/>
    </location>
</feature>
<dbReference type="Gene3D" id="1.25.40.20">
    <property type="entry name" value="Ankyrin repeat-containing domain"/>
    <property type="match status" value="3"/>
</dbReference>
<organism evidence="6 7">
    <name type="scientific">Flectobacillus longus</name>
    <dbReference type="NCBI Taxonomy" id="2984207"/>
    <lineage>
        <taxon>Bacteria</taxon>
        <taxon>Pseudomonadati</taxon>
        <taxon>Bacteroidota</taxon>
        <taxon>Cytophagia</taxon>
        <taxon>Cytophagales</taxon>
        <taxon>Flectobacillaceae</taxon>
        <taxon>Flectobacillus</taxon>
    </lineage>
</organism>
<feature type="repeat" description="ANK" evidence="3">
    <location>
        <begin position="326"/>
        <end position="358"/>
    </location>
</feature>
<name>A0ABT6YMZ3_9BACT</name>
<keyword evidence="5" id="KW-0732">Signal</keyword>
<dbReference type="EMBL" id="JASHID010000006">
    <property type="protein sequence ID" value="MDI9864822.1"/>
    <property type="molecule type" value="Genomic_DNA"/>
</dbReference>
<protein>
    <submittedName>
        <fullName evidence="6">Ankyrin repeat domain-containing protein</fullName>
    </submittedName>
</protein>
<proteinExistence type="predicted"/>
<dbReference type="PRINTS" id="PR01415">
    <property type="entry name" value="ANKYRIN"/>
</dbReference>
<keyword evidence="2 3" id="KW-0040">ANK repeat</keyword>
<dbReference type="PANTHER" id="PTHR24123">
    <property type="entry name" value="ANKYRIN REPEAT-CONTAINING"/>
    <property type="match status" value="1"/>
</dbReference>
<feature type="repeat" description="ANK" evidence="3">
    <location>
        <begin position="419"/>
        <end position="451"/>
    </location>
</feature>
<evidence type="ECO:0000256" key="3">
    <source>
        <dbReference type="PROSITE-ProRule" id="PRU00023"/>
    </source>
</evidence>
<gene>
    <name evidence="6" type="ORF">QM480_10835</name>
</gene>
<dbReference type="PROSITE" id="PS50297">
    <property type="entry name" value="ANK_REP_REGION"/>
    <property type="match status" value="5"/>
</dbReference>
<feature type="repeat" description="ANK" evidence="3">
    <location>
        <begin position="258"/>
        <end position="291"/>
    </location>
</feature>
<dbReference type="RefSeq" id="WP_283369937.1">
    <property type="nucleotide sequence ID" value="NZ_JASHID010000006.1"/>
</dbReference>
<evidence type="ECO:0000256" key="1">
    <source>
        <dbReference type="ARBA" id="ARBA00022737"/>
    </source>
</evidence>
<keyword evidence="7" id="KW-1185">Reference proteome</keyword>
<sequence>MKRIFIAASLALFSFAASAQRNTLLEQSFWRTQPNAEAVKAEVAKGSNPSELNRQAMDAVVMAINSGAPNETIKYLLEQPGNDVNKITHDGRIYLHWATAKGNIEIMQLLIGKGSKASMVDAHGTTPLNFAAGNGLTPEVIDLCVKAGANLKKDVNQDGANVLLLAVAGDKDLAITNYLVSKGLDIKSVDKNGNNIFGYAARSGNVNLLKALVQKGITPNDNAIVVASQGGRRGTTLNLEFFEYLESLGVKPTATTKAGENVLHFLVRRPNQKEIIEHFLAKGVNINQADEEGNTPFIFAAASNRDLATLDLLLSKVSNINQTNNKGESALSLAVKGNSPEVVKYLIEKGADVKVTNKDGENLLAYLVQSYSAGGFGGQGGPQGPPQGGSGFGPKTEDFDAKLKMLEEKGLTASTPQKNGNTLYHLAVMKNDLGLLKRIQALGIDVNAKNSEGITALHKAAMIAKDDTIMKYLVSVGAKKEAVTNFNETAFDLASENESLSKSKISITFLK</sequence>
<dbReference type="Proteomes" id="UP001236569">
    <property type="component" value="Unassembled WGS sequence"/>
</dbReference>
<dbReference type="InterPro" id="IPR036770">
    <property type="entry name" value="Ankyrin_rpt-contain_sf"/>
</dbReference>
<feature type="repeat" description="ANK" evidence="3">
    <location>
        <begin position="452"/>
        <end position="485"/>
    </location>
</feature>
<dbReference type="InterPro" id="IPR051165">
    <property type="entry name" value="Multifunctional_ANK_Repeat"/>
</dbReference>
<evidence type="ECO:0000313" key="7">
    <source>
        <dbReference type="Proteomes" id="UP001236569"/>
    </source>
</evidence>
<feature type="chain" id="PRO_5046705223" evidence="5">
    <location>
        <begin position="20"/>
        <end position="511"/>
    </location>
</feature>
<feature type="region of interest" description="Disordered" evidence="4">
    <location>
        <begin position="377"/>
        <end position="396"/>
    </location>
</feature>